<dbReference type="Gene3D" id="2.120.10.70">
    <property type="entry name" value="Fucose-specific lectin"/>
    <property type="match status" value="1"/>
</dbReference>
<comment type="caution">
    <text evidence="1">The sequence shown here is derived from an EMBL/GenBank/DDBJ whole genome shotgun (WGS) entry which is preliminary data.</text>
</comment>
<evidence type="ECO:0000313" key="1">
    <source>
        <dbReference type="EMBL" id="MBD3365697.1"/>
    </source>
</evidence>
<dbReference type="Proteomes" id="UP000630660">
    <property type="component" value="Unassembled WGS sequence"/>
</dbReference>
<dbReference type="AlphaFoldDB" id="A0A9D5QE32"/>
<sequence length="440" mass="48315">MKKRVSVLIAIGFIAAFGQVWQIEVVDSNVNSGMYASLGIDSKSLPHISYLYTLGGSPEMTPFAMPQVDGELRYAHYNGTNWTTEVVDDNNGDGEVGMFCGLAISPQTDRPHIAYYDEYNGHLKWARLNANGSWTIGIPDPNPTDDVGLGSSIVVDGANNAHIAYYNVDSMLVLYTTPDGGGGWLIDTIDYSGPVTPYSSTSIDLDDMGNPHVAYYVENDTIGTVFLKHAKLITGTWIIDTVEYREGDTLGIWPDIEIGPASNNLPYISYYDFTNQYMKYARYNSGSDSWAYGVVENTPGTGMFGSQILGSSHASYYDANNGFLKYAYTEDYLGWNSEIVDDNADVGAFTSIDLSFKSEMAFPHIAYYDIDNGYLKYATKILKDMLPVSIDNPPRQVYPDSTYPVEATIRNQGNAVCACSVSCKITLGTDDVYIGKAYTG</sequence>
<protein>
    <recommendedName>
        <fullName evidence="3">CARDB domain-containing protein</fullName>
    </recommendedName>
</protein>
<feature type="non-terminal residue" evidence="1">
    <location>
        <position position="440"/>
    </location>
</feature>
<gene>
    <name evidence="1" type="ORF">GF359_10835</name>
</gene>
<evidence type="ECO:0008006" key="3">
    <source>
        <dbReference type="Google" id="ProtNLM"/>
    </source>
</evidence>
<evidence type="ECO:0000313" key="2">
    <source>
        <dbReference type="Proteomes" id="UP000630660"/>
    </source>
</evidence>
<reference evidence="1" key="1">
    <citation type="submission" date="2019-11" db="EMBL/GenBank/DDBJ databases">
        <title>Microbial mats filling the niche in hypersaline microbial mats.</title>
        <authorList>
            <person name="Wong H.L."/>
            <person name="Macleod F.I."/>
            <person name="White R.A. III"/>
            <person name="Burns B.P."/>
        </authorList>
    </citation>
    <scope>NUCLEOTIDE SEQUENCE</scope>
    <source>
        <strain evidence="1">Bin_327</strain>
    </source>
</reference>
<name>A0A9D5QE32_UNCW3</name>
<organism evidence="1 2">
    <name type="scientific">candidate division WOR-3 bacterium</name>
    <dbReference type="NCBI Taxonomy" id="2052148"/>
    <lineage>
        <taxon>Bacteria</taxon>
        <taxon>Bacteria division WOR-3</taxon>
    </lineage>
</organism>
<accession>A0A9D5QE32</accession>
<dbReference type="EMBL" id="WJKJ01000360">
    <property type="protein sequence ID" value="MBD3365697.1"/>
    <property type="molecule type" value="Genomic_DNA"/>
</dbReference>
<dbReference type="SUPFAM" id="SSF89372">
    <property type="entry name" value="Fucose-specific lectin"/>
    <property type="match status" value="1"/>
</dbReference>
<proteinExistence type="predicted"/>